<protein>
    <recommendedName>
        <fullName evidence="5">DUF4334 domain-containing protein</fullName>
    </recommendedName>
</protein>
<evidence type="ECO:0000259" key="2">
    <source>
        <dbReference type="Pfam" id="PF14232"/>
    </source>
</evidence>
<dbReference type="InterPro" id="IPR025951">
    <property type="entry name" value="GXWXG_dom"/>
</dbReference>
<dbReference type="AlphaFoldDB" id="A0A840C7A7"/>
<organism evidence="3 4">
    <name type="scientific">Actibacterium naphthalenivorans</name>
    <dbReference type="NCBI Taxonomy" id="1614693"/>
    <lineage>
        <taxon>Bacteria</taxon>
        <taxon>Pseudomonadati</taxon>
        <taxon>Pseudomonadota</taxon>
        <taxon>Alphaproteobacteria</taxon>
        <taxon>Rhodobacterales</taxon>
        <taxon>Roseobacteraceae</taxon>
        <taxon>Actibacterium</taxon>
    </lineage>
</organism>
<dbReference type="Pfam" id="PF14231">
    <property type="entry name" value="GXWXG"/>
    <property type="match status" value="1"/>
</dbReference>
<dbReference type="EMBL" id="JACIEQ010000001">
    <property type="protein sequence ID" value="MBB4020960.1"/>
    <property type="molecule type" value="Genomic_DNA"/>
</dbReference>
<evidence type="ECO:0000313" key="3">
    <source>
        <dbReference type="EMBL" id="MBB4020960.1"/>
    </source>
</evidence>
<dbReference type="InterPro" id="IPR025568">
    <property type="entry name" value="DUF4334"/>
</dbReference>
<comment type="caution">
    <text evidence="3">The sequence shown here is derived from an EMBL/GenBank/DDBJ whole genome shotgun (WGS) entry which is preliminary data.</text>
</comment>
<reference evidence="3" key="1">
    <citation type="submission" date="2020-08" db="EMBL/GenBank/DDBJ databases">
        <title>Genomic Encyclopedia of Type Strains, Phase IV (KMG-IV): sequencing the most valuable type-strain genomes for metagenomic binning, comparative biology and taxonomic classification.</title>
        <authorList>
            <person name="Goeker M."/>
        </authorList>
    </citation>
    <scope>NUCLEOTIDE SEQUENCE [LARGE SCALE GENOMIC DNA]</scope>
    <source>
        <strain evidence="3">DSM 105040</strain>
    </source>
</reference>
<keyword evidence="4" id="KW-1185">Reference proteome</keyword>
<feature type="domain" description="GXWXG" evidence="1">
    <location>
        <begin position="26"/>
        <end position="81"/>
    </location>
</feature>
<name>A0A840C7A7_9RHOB</name>
<dbReference type="Proteomes" id="UP000585681">
    <property type="component" value="Unassembled WGS sequence"/>
</dbReference>
<sequence length="192" mass="20957">MNAVEAGKVETLTALEAGTTAEAAMAFFDSLQPVALGTMIGSWRGSGLPTGHPLDGLLERANWHGKRFDSPEDVHPLVFSGGGTQLYSVNPARVPMGLIASHPGLFNSRLAACLFPTLRSFLRTRKPAARLRMTEYRGVTSATMLYDALPINDIFRKIDDDTLLCLMDMRGAQAPFFFVLRRETGVDQAARD</sequence>
<dbReference type="RefSeq" id="WP_054538032.1">
    <property type="nucleotide sequence ID" value="NZ_JACIEQ010000001.1"/>
</dbReference>
<evidence type="ECO:0000313" key="4">
    <source>
        <dbReference type="Proteomes" id="UP000585681"/>
    </source>
</evidence>
<gene>
    <name evidence="3" type="ORF">GGR17_000751</name>
</gene>
<evidence type="ECO:0000259" key="1">
    <source>
        <dbReference type="Pfam" id="PF14231"/>
    </source>
</evidence>
<dbReference type="Gene3D" id="2.40.128.580">
    <property type="entry name" value="GXWXG domain"/>
    <property type="match status" value="1"/>
</dbReference>
<accession>A0A840C7A7</accession>
<feature type="domain" description="DUF4334" evidence="2">
    <location>
        <begin position="128"/>
        <end position="182"/>
    </location>
</feature>
<evidence type="ECO:0008006" key="5">
    <source>
        <dbReference type="Google" id="ProtNLM"/>
    </source>
</evidence>
<proteinExistence type="predicted"/>
<dbReference type="Pfam" id="PF14232">
    <property type="entry name" value="DUF4334"/>
    <property type="match status" value="1"/>
</dbReference>